<evidence type="ECO:0000256" key="5">
    <source>
        <dbReference type="ARBA" id="ARBA00022801"/>
    </source>
</evidence>
<sequence length="169" mass="18541">MLQIELNTGPEWSDEINWLKRSEEAAKAAFSVSSFGDLAEQNFALEISIKLSNNDEVQELNAAYSGKDKPTNVLSFPLVQQDLLESLSNSDDGEVLLGDIILAHGICSQEAKEKSIAMEDHASHLTVHGVLHLLGYDHQVEADALIMEAMEVKALENLGIANPYAEQHI</sequence>
<keyword evidence="7" id="KW-0963">Cytoplasm</keyword>
<keyword evidence="4 7" id="KW-0255">Endonuclease</keyword>
<name>A0ABN1A8A9_9SPHN</name>
<dbReference type="InterPro" id="IPR002036">
    <property type="entry name" value="YbeY"/>
</dbReference>
<evidence type="ECO:0000256" key="2">
    <source>
        <dbReference type="ARBA" id="ARBA00022722"/>
    </source>
</evidence>
<keyword evidence="7" id="KW-0690">Ribosome biogenesis</keyword>
<dbReference type="PANTHER" id="PTHR46986">
    <property type="entry name" value="ENDORIBONUCLEASE YBEY, CHLOROPLASTIC"/>
    <property type="match status" value="1"/>
</dbReference>
<keyword evidence="5 7" id="KW-0378">Hydrolase</keyword>
<keyword evidence="3 7" id="KW-0479">Metal-binding</keyword>
<dbReference type="Pfam" id="PF02130">
    <property type="entry name" value="YbeY"/>
    <property type="match status" value="1"/>
</dbReference>
<dbReference type="Proteomes" id="UP001500713">
    <property type="component" value="Unassembled WGS sequence"/>
</dbReference>
<comment type="subcellular location">
    <subcellularLocation>
        <location evidence="7">Cytoplasm</location>
    </subcellularLocation>
</comment>
<protein>
    <recommendedName>
        <fullName evidence="7">Endoribonuclease YbeY</fullName>
        <ecNumber evidence="7">3.1.-.-</ecNumber>
    </recommendedName>
</protein>
<dbReference type="SUPFAM" id="SSF55486">
    <property type="entry name" value="Metalloproteases ('zincins'), catalytic domain"/>
    <property type="match status" value="1"/>
</dbReference>
<feature type="binding site" evidence="7">
    <location>
        <position position="128"/>
    </location>
    <ligand>
        <name>Zn(2+)</name>
        <dbReference type="ChEBI" id="CHEBI:29105"/>
        <note>catalytic</note>
    </ligand>
</feature>
<comment type="cofactor">
    <cofactor evidence="7">
        <name>Zn(2+)</name>
        <dbReference type="ChEBI" id="CHEBI:29105"/>
    </cofactor>
    <text evidence="7">Binds 1 zinc ion.</text>
</comment>
<reference evidence="8 9" key="1">
    <citation type="journal article" date="2019" name="Int. J. Syst. Evol. Microbiol.">
        <title>The Global Catalogue of Microorganisms (GCM) 10K type strain sequencing project: providing services to taxonomists for standard genome sequencing and annotation.</title>
        <authorList>
            <consortium name="The Broad Institute Genomics Platform"/>
            <consortium name="The Broad Institute Genome Sequencing Center for Infectious Disease"/>
            <person name="Wu L."/>
            <person name="Ma J."/>
        </authorList>
    </citation>
    <scope>NUCLEOTIDE SEQUENCE [LARGE SCALE GENOMIC DNA]</scope>
    <source>
        <strain evidence="8 9">JCM 14162</strain>
    </source>
</reference>
<evidence type="ECO:0000313" key="8">
    <source>
        <dbReference type="EMBL" id="GAA0470083.1"/>
    </source>
</evidence>
<evidence type="ECO:0000256" key="3">
    <source>
        <dbReference type="ARBA" id="ARBA00022723"/>
    </source>
</evidence>
<dbReference type="HAMAP" id="MF_00009">
    <property type="entry name" value="Endoribonucl_YbeY"/>
    <property type="match status" value="1"/>
</dbReference>
<comment type="similarity">
    <text evidence="1 7">Belongs to the endoribonuclease YbeY family.</text>
</comment>
<dbReference type="PROSITE" id="PS01306">
    <property type="entry name" value="UPF0054"/>
    <property type="match status" value="1"/>
</dbReference>
<evidence type="ECO:0000256" key="4">
    <source>
        <dbReference type="ARBA" id="ARBA00022759"/>
    </source>
</evidence>
<feature type="binding site" evidence="7">
    <location>
        <position position="138"/>
    </location>
    <ligand>
        <name>Zn(2+)</name>
        <dbReference type="ChEBI" id="CHEBI:29105"/>
        <note>catalytic</note>
    </ligand>
</feature>
<keyword evidence="9" id="KW-1185">Reference proteome</keyword>
<dbReference type="Gene3D" id="3.40.390.30">
    <property type="entry name" value="Metalloproteases ('zincins'), catalytic domain"/>
    <property type="match status" value="1"/>
</dbReference>
<accession>A0ABN1A8A9</accession>
<dbReference type="InterPro" id="IPR020549">
    <property type="entry name" value="YbeY_CS"/>
</dbReference>
<proteinExistence type="inferred from homology"/>
<keyword evidence="2 7" id="KW-0540">Nuclease</keyword>
<comment type="caution">
    <text evidence="8">The sequence shown here is derived from an EMBL/GenBank/DDBJ whole genome shotgun (WGS) entry which is preliminary data.</text>
</comment>
<dbReference type="PANTHER" id="PTHR46986:SF1">
    <property type="entry name" value="ENDORIBONUCLEASE YBEY, CHLOROPLASTIC"/>
    <property type="match status" value="1"/>
</dbReference>
<evidence type="ECO:0000313" key="9">
    <source>
        <dbReference type="Proteomes" id="UP001500713"/>
    </source>
</evidence>
<keyword evidence="6 7" id="KW-0862">Zinc</keyword>
<evidence type="ECO:0000256" key="1">
    <source>
        <dbReference type="ARBA" id="ARBA00010875"/>
    </source>
</evidence>
<feature type="binding site" evidence="7">
    <location>
        <position position="132"/>
    </location>
    <ligand>
        <name>Zn(2+)</name>
        <dbReference type="ChEBI" id="CHEBI:29105"/>
        <note>catalytic</note>
    </ligand>
</feature>
<gene>
    <name evidence="7" type="primary">ybeY</name>
    <name evidence="8" type="ORF">GCM10009096_08740</name>
</gene>
<dbReference type="EC" id="3.1.-.-" evidence="7"/>
<dbReference type="NCBIfam" id="TIGR00043">
    <property type="entry name" value="rRNA maturation RNase YbeY"/>
    <property type="match status" value="1"/>
</dbReference>
<evidence type="ECO:0000256" key="6">
    <source>
        <dbReference type="ARBA" id="ARBA00022833"/>
    </source>
</evidence>
<keyword evidence="7" id="KW-0698">rRNA processing</keyword>
<comment type="function">
    <text evidence="7">Single strand-specific metallo-endoribonuclease involved in late-stage 70S ribosome quality control and in maturation of the 3' terminus of the 16S rRNA.</text>
</comment>
<evidence type="ECO:0000256" key="7">
    <source>
        <dbReference type="HAMAP-Rule" id="MF_00009"/>
    </source>
</evidence>
<dbReference type="InterPro" id="IPR023091">
    <property type="entry name" value="MetalPrtase_cat_dom_sf_prd"/>
</dbReference>
<organism evidence="8 9">
    <name type="scientific">Parasphingorhabdus litoris</name>
    <dbReference type="NCBI Taxonomy" id="394733"/>
    <lineage>
        <taxon>Bacteria</taxon>
        <taxon>Pseudomonadati</taxon>
        <taxon>Pseudomonadota</taxon>
        <taxon>Alphaproteobacteria</taxon>
        <taxon>Sphingomonadales</taxon>
        <taxon>Sphingomonadaceae</taxon>
        <taxon>Parasphingorhabdus</taxon>
    </lineage>
</organism>
<dbReference type="EMBL" id="BAAAEM010000002">
    <property type="protein sequence ID" value="GAA0470083.1"/>
    <property type="molecule type" value="Genomic_DNA"/>
</dbReference>